<dbReference type="PANTHER" id="PTHR13555:SF5">
    <property type="entry name" value="ZINC-FINGER OF A C2HC-TYPE"/>
    <property type="match status" value="1"/>
</dbReference>
<keyword evidence="3 5" id="KW-0863">Zinc-finger</keyword>
<evidence type="ECO:0000256" key="1">
    <source>
        <dbReference type="ARBA" id="ARBA00022723"/>
    </source>
</evidence>
<evidence type="ECO:0000256" key="6">
    <source>
        <dbReference type="SAM" id="MobiDB-lite"/>
    </source>
</evidence>
<reference evidence="8" key="2">
    <citation type="submission" date="2022-10" db="EMBL/GenBank/DDBJ databases">
        <authorList>
            <consortium name="ENA_rothamsted_submissions"/>
            <consortium name="culmorum"/>
            <person name="King R."/>
        </authorList>
    </citation>
    <scope>NUCLEOTIDE SEQUENCE</scope>
</reference>
<feature type="region of interest" description="Disordered" evidence="6">
    <location>
        <begin position="1"/>
        <end position="28"/>
    </location>
</feature>
<feature type="region of interest" description="Disordered" evidence="6">
    <location>
        <begin position="652"/>
        <end position="741"/>
    </location>
</feature>
<dbReference type="AlphaFoldDB" id="A0A9N9RQI4"/>
<dbReference type="InterPro" id="IPR026319">
    <property type="entry name" value="ZC2HC1A/B-like"/>
</dbReference>
<dbReference type="Proteomes" id="UP001153620">
    <property type="component" value="Chromosome 1"/>
</dbReference>
<organism evidence="8 9">
    <name type="scientific">Chironomus riparius</name>
    <dbReference type="NCBI Taxonomy" id="315576"/>
    <lineage>
        <taxon>Eukaryota</taxon>
        <taxon>Metazoa</taxon>
        <taxon>Ecdysozoa</taxon>
        <taxon>Arthropoda</taxon>
        <taxon>Hexapoda</taxon>
        <taxon>Insecta</taxon>
        <taxon>Pterygota</taxon>
        <taxon>Neoptera</taxon>
        <taxon>Endopterygota</taxon>
        <taxon>Diptera</taxon>
        <taxon>Nematocera</taxon>
        <taxon>Chironomoidea</taxon>
        <taxon>Chironomidae</taxon>
        <taxon>Chironominae</taxon>
        <taxon>Chironomus</taxon>
    </lineage>
</organism>
<feature type="domain" description="C2HC/C3H-type" evidence="7">
    <location>
        <begin position="110"/>
        <end position="139"/>
    </location>
</feature>
<feature type="compositionally biased region" description="Basic and acidic residues" evidence="6">
    <location>
        <begin position="663"/>
        <end position="677"/>
    </location>
</feature>
<keyword evidence="9" id="KW-1185">Reference proteome</keyword>
<dbReference type="PROSITE" id="PS52027">
    <property type="entry name" value="ZF_C2HC_C3H"/>
    <property type="match status" value="1"/>
</dbReference>
<feature type="region of interest" description="Disordered" evidence="6">
    <location>
        <begin position="842"/>
        <end position="917"/>
    </location>
</feature>
<dbReference type="GO" id="GO:0008270">
    <property type="term" value="F:zinc ion binding"/>
    <property type="evidence" value="ECO:0007669"/>
    <property type="project" value="UniProtKB-KW"/>
</dbReference>
<feature type="compositionally biased region" description="Low complexity" evidence="6">
    <location>
        <begin position="719"/>
        <end position="728"/>
    </location>
</feature>
<evidence type="ECO:0000256" key="2">
    <source>
        <dbReference type="ARBA" id="ARBA00022737"/>
    </source>
</evidence>
<evidence type="ECO:0000259" key="7">
    <source>
        <dbReference type="PROSITE" id="PS52027"/>
    </source>
</evidence>
<sequence>MWNKLFKKRQSKQSDKSQAVASEVRKVKQRPTSTTKCFSFRTAGTKMNGNDHYMLSKENFPFFQFESEIYKKPDFNADYSRLYQPEQHQDHDENQQINEIFIEIPPPNIRLDLCPVCSRRFAPETLLKHVMICERINTKKRKPFDSSQQRLKGTEHIVSAPTETTRVSPPKTFLQRKPSLTSLKTQSINTIEPRHIPLDNMSRKSSTISLASTVSRPAVKRVSSQPSPEKCPYCERVFGFKAYDRHVEWCKEKSLIKPNPDPRTVSIAKERLKTRIGYKAPNLKTKRGVTREKYAASCNGSTHSLADFDSTINSMTSSFTSDNGNYDPFLSAKKQLEELFSPTTPTPSTKMINSMMTTPNSGISNNKHNKSNNDIMSKSFTSQTISPKTPQPIPKMQSNFRRTSSLRISNRKPKPVYTPPIKSNVHCGITDDGPISPNFVKATDYDELPIKSPYSAIKLVEKAASPPHNLLRASLSPSPSPTLPVCNNNNNSNNSNKPVLMRDKANGLFRKNLKLDLKNPNMPSADYPLSKTDSLALFLKYESELSSQLSEKDLKDKSNNSLSKRSVTNFLLKDQKLPDINGKTMMMKPQPKTQGIVNNFNNLSSIEQEKELISIDNLNASLQQQSDITDSGKSHSAPLKLINACDNLPLLSNNNNNNNNVSDKSRSPSLEPRESPEKATVGTSRRSGSGLRRQKKYNLDNILFDTEPAETMMKTTPPSSSDNSKNNSLIRPDSRASNNGSIFEDFDFDQFIASFTDDEKFPIFKDYKMLLNKSVKADEENNNNSRKDESKNIKDDIINNVNNNNIASKPIQIQPQQQLQQQQQQKTQNDMTGMQKLDNLCKMLSGNSDSDESNSFETDPSESQTTRSKSSADSAYGSLSRQSQSPLDYRKLPNQSNGNANYIRQPPSYIPPPVPPRQHLELKTTEIVLSPVKAPAFQETIMIPRNGNPQLGRSMSKDEPANDNLQLSKFCHMCGYKFVVPTAKFCIECGVRRIKV</sequence>
<keyword evidence="1" id="KW-0479">Metal-binding</keyword>
<reference evidence="8" key="1">
    <citation type="submission" date="2022-01" db="EMBL/GenBank/DDBJ databases">
        <authorList>
            <person name="King R."/>
        </authorList>
    </citation>
    <scope>NUCLEOTIDE SEQUENCE</scope>
</reference>
<evidence type="ECO:0000256" key="3">
    <source>
        <dbReference type="ARBA" id="ARBA00022771"/>
    </source>
</evidence>
<dbReference type="PANTHER" id="PTHR13555">
    <property type="entry name" value="C2H2 ZINC FINGER CGI-62-RELATED"/>
    <property type="match status" value="1"/>
</dbReference>
<dbReference type="EMBL" id="OU895877">
    <property type="protein sequence ID" value="CAG9800886.1"/>
    <property type="molecule type" value="Genomic_DNA"/>
</dbReference>
<evidence type="ECO:0000313" key="8">
    <source>
        <dbReference type="EMBL" id="CAG9800886.1"/>
    </source>
</evidence>
<accession>A0A9N9RQI4</accession>
<dbReference type="Pfam" id="PF13913">
    <property type="entry name" value="zf-C2HC_2"/>
    <property type="match status" value="2"/>
</dbReference>
<evidence type="ECO:0000313" key="9">
    <source>
        <dbReference type="Proteomes" id="UP001153620"/>
    </source>
</evidence>
<feature type="compositionally biased region" description="Low complexity" evidence="6">
    <location>
        <begin position="682"/>
        <end position="691"/>
    </location>
</feature>
<feature type="compositionally biased region" description="Basic residues" evidence="6">
    <location>
        <begin position="1"/>
        <end position="11"/>
    </location>
</feature>
<dbReference type="InterPro" id="IPR049899">
    <property type="entry name" value="Znf_C2HC_C3H"/>
</dbReference>
<proteinExistence type="predicted"/>
<evidence type="ECO:0000256" key="5">
    <source>
        <dbReference type="PROSITE-ProRule" id="PRU01371"/>
    </source>
</evidence>
<keyword evidence="4" id="KW-0862">Zinc</keyword>
<protein>
    <recommendedName>
        <fullName evidence="7">C2HC/C3H-type domain-containing protein</fullName>
    </recommendedName>
</protein>
<dbReference type="OrthoDB" id="10066537at2759"/>
<evidence type="ECO:0000256" key="4">
    <source>
        <dbReference type="ARBA" id="ARBA00022833"/>
    </source>
</evidence>
<name>A0A9N9RQI4_9DIPT</name>
<keyword evidence="2" id="KW-0677">Repeat</keyword>
<feature type="compositionally biased region" description="Polar residues" evidence="6">
    <location>
        <begin position="855"/>
        <end position="886"/>
    </location>
</feature>
<gene>
    <name evidence="8" type="ORF">CHIRRI_LOCUS3824</name>
</gene>